<accession>A0ABP2XDU9</accession>
<keyword evidence="2" id="KW-0812">Transmembrane</keyword>
<protein>
    <submittedName>
        <fullName evidence="3">Inner membrane protein</fullName>
    </submittedName>
</protein>
<feature type="region of interest" description="Disordered" evidence="1">
    <location>
        <begin position="1"/>
        <end position="20"/>
    </location>
</feature>
<keyword evidence="2" id="KW-1133">Transmembrane helix</keyword>
<evidence type="ECO:0000313" key="4">
    <source>
        <dbReference type="Proteomes" id="UP000016064"/>
    </source>
</evidence>
<reference evidence="3 4" key="1">
    <citation type="submission" date="2013-07" db="EMBL/GenBank/DDBJ databases">
        <title>Isolation of a new Chlamydia species from the feral Sacred Ibis (Threskiornis aethiopicus): Chlamydia ibidis.</title>
        <authorList>
            <person name="Vorimore F."/>
            <person name="Hsia R.-C."/>
            <person name="Huot-Creasy H."/>
            <person name="Bastian S."/>
            <person name="Deruyter L."/>
            <person name="Passet A."/>
            <person name="Sachse K."/>
            <person name="Bavoil P."/>
            <person name="Myers G."/>
            <person name="Laroucau K."/>
        </authorList>
    </citation>
    <scope>NUCLEOTIDE SEQUENCE [LARGE SCALE GENOMIC DNA]</scope>
    <source>
        <strain evidence="3 4">10-1398/6</strain>
    </source>
</reference>
<gene>
    <name evidence="3" type="ORF">H359_1048</name>
</gene>
<dbReference type="RefSeq" id="WP_020370639.1">
    <property type="nucleotide sequence ID" value="NZ_APJW01000004.1"/>
</dbReference>
<evidence type="ECO:0000313" key="3">
    <source>
        <dbReference type="EMBL" id="EQM62269.1"/>
    </source>
</evidence>
<keyword evidence="4" id="KW-1185">Reference proteome</keyword>
<dbReference type="EMBL" id="APJW01000004">
    <property type="protein sequence ID" value="EQM62269.1"/>
    <property type="molecule type" value="Genomic_DNA"/>
</dbReference>
<comment type="caution">
    <text evidence="3">The sequence shown here is derived from an EMBL/GenBank/DDBJ whole genome shotgun (WGS) entry which is preliminary data.</text>
</comment>
<evidence type="ECO:0000256" key="2">
    <source>
        <dbReference type="SAM" id="Phobius"/>
    </source>
</evidence>
<proteinExistence type="predicted"/>
<dbReference type="Proteomes" id="UP000016064">
    <property type="component" value="Unassembled WGS sequence"/>
</dbReference>
<sequence length="145" mass="15935">MADETPKENPSSQEPSASSQFDTLKKKVQDVNANPKIGILKRFFSHHMREAISGALVLFGIIADFVSWVGGLFVACGIVLGFYPELQGMLKNLQIYYAKNGPAKNALLCGLLLFFLINVFPFTVAFIVLCLILVLLSSNNQNPKV</sequence>
<evidence type="ECO:0000256" key="1">
    <source>
        <dbReference type="SAM" id="MobiDB-lite"/>
    </source>
</evidence>
<feature type="compositionally biased region" description="Polar residues" evidence="1">
    <location>
        <begin position="8"/>
        <end position="20"/>
    </location>
</feature>
<name>A0ABP2XDU9_9CHLA</name>
<organism evidence="3 4">
    <name type="scientific">Chlamydia ibidis 10-1398/6</name>
    <dbReference type="NCBI Taxonomy" id="1046581"/>
    <lineage>
        <taxon>Bacteria</taxon>
        <taxon>Pseudomonadati</taxon>
        <taxon>Chlamydiota</taxon>
        <taxon>Chlamydiia</taxon>
        <taxon>Chlamydiales</taxon>
        <taxon>Chlamydiaceae</taxon>
        <taxon>Chlamydia/Chlamydophila group</taxon>
        <taxon>Chlamydia</taxon>
    </lineage>
</organism>
<keyword evidence="2" id="KW-0472">Membrane</keyword>
<feature type="transmembrane region" description="Helical" evidence="2">
    <location>
        <begin position="103"/>
        <end position="136"/>
    </location>
</feature>
<feature type="transmembrane region" description="Helical" evidence="2">
    <location>
        <begin position="51"/>
        <end position="83"/>
    </location>
</feature>